<dbReference type="AlphaFoldDB" id="A0A917CF92"/>
<evidence type="ECO:0000313" key="5">
    <source>
        <dbReference type="Proteomes" id="UP000606044"/>
    </source>
</evidence>
<dbReference type="NCBIfam" id="NF005065">
    <property type="entry name" value="PRK06482.1"/>
    <property type="match status" value="1"/>
</dbReference>
<gene>
    <name evidence="4" type="ORF">GCM10007301_51930</name>
</gene>
<dbReference type="InterPro" id="IPR002347">
    <property type="entry name" value="SDR_fam"/>
</dbReference>
<dbReference type="SUPFAM" id="SSF51735">
    <property type="entry name" value="NAD(P)-binding Rossmann-fold domains"/>
    <property type="match status" value="1"/>
</dbReference>
<dbReference type="InterPro" id="IPR036291">
    <property type="entry name" value="NAD(P)-bd_dom_sf"/>
</dbReference>
<dbReference type="PANTHER" id="PTHR43976">
    <property type="entry name" value="SHORT CHAIN DEHYDROGENASE"/>
    <property type="match status" value="1"/>
</dbReference>
<keyword evidence="2" id="KW-0560">Oxidoreductase</keyword>
<evidence type="ECO:0000313" key="4">
    <source>
        <dbReference type="EMBL" id="GGF85679.1"/>
    </source>
</evidence>
<evidence type="ECO:0000256" key="3">
    <source>
        <dbReference type="RuleBase" id="RU000363"/>
    </source>
</evidence>
<name>A0A917CF92_9HYPH</name>
<dbReference type="PRINTS" id="PR00080">
    <property type="entry name" value="SDRFAMILY"/>
</dbReference>
<comment type="caution">
    <text evidence="4">The sequence shown here is derived from an EMBL/GenBank/DDBJ whole genome shotgun (WGS) entry which is preliminary data.</text>
</comment>
<dbReference type="CDD" id="cd05374">
    <property type="entry name" value="17beta-HSD-like_SDR_c"/>
    <property type="match status" value="1"/>
</dbReference>
<organism evidence="4 5">
    <name type="scientific">Azorhizobium oxalatiphilum</name>
    <dbReference type="NCBI Taxonomy" id="980631"/>
    <lineage>
        <taxon>Bacteria</taxon>
        <taxon>Pseudomonadati</taxon>
        <taxon>Pseudomonadota</taxon>
        <taxon>Alphaproteobacteria</taxon>
        <taxon>Hyphomicrobiales</taxon>
        <taxon>Xanthobacteraceae</taxon>
        <taxon>Azorhizobium</taxon>
    </lineage>
</organism>
<keyword evidence="5" id="KW-1185">Reference proteome</keyword>
<reference evidence="4" key="2">
    <citation type="submission" date="2020-09" db="EMBL/GenBank/DDBJ databases">
        <authorList>
            <person name="Sun Q."/>
            <person name="Sedlacek I."/>
        </authorList>
    </citation>
    <scope>NUCLEOTIDE SEQUENCE</scope>
    <source>
        <strain evidence="4">CCM 7897</strain>
    </source>
</reference>
<proteinExistence type="inferred from homology"/>
<reference evidence="4" key="1">
    <citation type="journal article" date="2014" name="Int. J. Syst. Evol. Microbiol.">
        <title>Complete genome sequence of Corynebacterium casei LMG S-19264T (=DSM 44701T), isolated from a smear-ripened cheese.</title>
        <authorList>
            <consortium name="US DOE Joint Genome Institute (JGI-PGF)"/>
            <person name="Walter F."/>
            <person name="Albersmeier A."/>
            <person name="Kalinowski J."/>
            <person name="Ruckert C."/>
        </authorList>
    </citation>
    <scope>NUCLEOTIDE SEQUENCE</scope>
    <source>
        <strain evidence="4">CCM 7897</strain>
    </source>
</reference>
<sequence>MSRNWFITGINSGFGKEVTRQLLERGERVYGTVRNTAGIADLQHAYGDLLTIGTLDVTDTDAVKTTVQQAFARLGRIDVIFNNAGYGLFGVAEGLSSEQIRKQLDTNLLAPIEVARAALPFMRAQGGGHMLAMSTYGGQATHPGASLYHASKWGLEGFFESLAAEVAPFNIAVTIVEPGGARTAFRSAAASNAGALPEAYLSLPVGALLARLGDASFVANGDPTKMARRIIEAINEPNPPRRLVLGSDAFRMIHQALTARLQALHGQEALASSTDYNTPA</sequence>
<evidence type="ECO:0000256" key="1">
    <source>
        <dbReference type="ARBA" id="ARBA00006484"/>
    </source>
</evidence>
<dbReference type="InterPro" id="IPR051911">
    <property type="entry name" value="SDR_oxidoreductase"/>
</dbReference>
<dbReference type="PANTHER" id="PTHR43976:SF16">
    <property type="entry name" value="SHORT-CHAIN DEHYDROGENASE_REDUCTASE FAMILY PROTEIN"/>
    <property type="match status" value="1"/>
</dbReference>
<dbReference type="EMBL" id="BMCT01000010">
    <property type="protein sequence ID" value="GGF85679.1"/>
    <property type="molecule type" value="Genomic_DNA"/>
</dbReference>
<evidence type="ECO:0000256" key="2">
    <source>
        <dbReference type="ARBA" id="ARBA00023002"/>
    </source>
</evidence>
<dbReference type="Proteomes" id="UP000606044">
    <property type="component" value="Unassembled WGS sequence"/>
</dbReference>
<dbReference type="Gene3D" id="3.40.50.720">
    <property type="entry name" value="NAD(P)-binding Rossmann-like Domain"/>
    <property type="match status" value="1"/>
</dbReference>
<protein>
    <submittedName>
        <fullName evidence="4">Short-chain dehydrogenase/reductase</fullName>
    </submittedName>
</protein>
<comment type="similarity">
    <text evidence="1 3">Belongs to the short-chain dehydrogenases/reductases (SDR) family.</text>
</comment>
<accession>A0A917CF92</accession>
<dbReference type="RefSeq" id="WP_188583769.1">
    <property type="nucleotide sequence ID" value="NZ_BMCT01000010.1"/>
</dbReference>
<dbReference type="GO" id="GO:0016491">
    <property type="term" value="F:oxidoreductase activity"/>
    <property type="evidence" value="ECO:0007669"/>
    <property type="project" value="UniProtKB-KW"/>
</dbReference>
<dbReference type="Pfam" id="PF00106">
    <property type="entry name" value="adh_short"/>
    <property type="match status" value="1"/>
</dbReference>
<dbReference type="PRINTS" id="PR00081">
    <property type="entry name" value="GDHRDH"/>
</dbReference>